<name>A0A4D6M9H1_VIGUN</name>
<reference evidence="1 2" key="1">
    <citation type="submission" date="2019-04" db="EMBL/GenBank/DDBJ databases">
        <title>An improved genome assembly and genetic linkage map for asparagus bean, Vigna unguiculata ssp. sesquipedialis.</title>
        <authorList>
            <person name="Xia Q."/>
            <person name="Zhang R."/>
            <person name="Dong Y."/>
        </authorList>
    </citation>
    <scope>NUCLEOTIDE SEQUENCE [LARGE SCALE GENOMIC DNA]</scope>
    <source>
        <tissue evidence="1">Leaf</tissue>
    </source>
</reference>
<keyword evidence="2" id="KW-1185">Reference proteome</keyword>
<dbReference type="EMBL" id="CP039350">
    <property type="protein sequence ID" value="QCD96756.1"/>
    <property type="molecule type" value="Genomic_DNA"/>
</dbReference>
<organism evidence="1 2">
    <name type="scientific">Vigna unguiculata</name>
    <name type="common">Cowpea</name>
    <dbReference type="NCBI Taxonomy" id="3917"/>
    <lineage>
        <taxon>Eukaryota</taxon>
        <taxon>Viridiplantae</taxon>
        <taxon>Streptophyta</taxon>
        <taxon>Embryophyta</taxon>
        <taxon>Tracheophyta</taxon>
        <taxon>Spermatophyta</taxon>
        <taxon>Magnoliopsida</taxon>
        <taxon>eudicotyledons</taxon>
        <taxon>Gunneridae</taxon>
        <taxon>Pentapetalae</taxon>
        <taxon>rosids</taxon>
        <taxon>fabids</taxon>
        <taxon>Fabales</taxon>
        <taxon>Fabaceae</taxon>
        <taxon>Papilionoideae</taxon>
        <taxon>50 kb inversion clade</taxon>
        <taxon>NPAAA clade</taxon>
        <taxon>indigoferoid/millettioid clade</taxon>
        <taxon>Phaseoleae</taxon>
        <taxon>Vigna</taxon>
    </lineage>
</organism>
<dbReference type="Proteomes" id="UP000501690">
    <property type="component" value="Linkage Group LG6"/>
</dbReference>
<protein>
    <submittedName>
        <fullName evidence="1">Uncharacterized protein</fullName>
    </submittedName>
</protein>
<accession>A0A4D6M9H1</accession>
<sequence length="101" mass="10927">MVSRRGLACEGRRCGGGLGRGEPSIAGAATVRVVPERRGVKVAYPRLSSRSVVATSPVSIHAAGKLSARWCGEAELEVVGDQWQRVERDREGREPCKGRER</sequence>
<dbReference type="AlphaFoldDB" id="A0A4D6M9H1"/>
<evidence type="ECO:0000313" key="2">
    <source>
        <dbReference type="Proteomes" id="UP000501690"/>
    </source>
</evidence>
<evidence type="ECO:0000313" key="1">
    <source>
        <dbReference type="EMBL" id="QCD96756.1"/>
    </source>
</evidence>
<gene>
    <name evidence="1" type="ORF">DEO72_LG6g1465</name>
</gene>
<proteinExistence type="predicted"/>